<keyword evidence="2" id="KW-1185">Reference proteome</keyword>
<dbReference type="GeneID" id="9044988"/>
<dbReference type="AlphaFoldDB" id="C5KM42"/>
<dbReference type="InParanoid" id="C5KM42"/>
<reference evidence="1 2" key="1">
    <citation type="submission" date="2008-07" db="EMBL/GenBank/DDBJ databases">
        <authorList>
            <person name="El-Sayed N."/>
            <person name="Caler E."/>
            <person name="Inman J."/>
            <person name="Amedeo P."/>
            <person name="Hass B."/>
            <person name="Wortman J."/>
        </authorList>
    </citation>
    <scope>NUCLEOTIDE SEQUENCE [LARGE SCALE GENOMIC DNA]</scope>
    <source>
        <strain evidence="2">ATCC 50983 / TXsc</strain>
    </source>
</reference>
<evidence type="ECO:0000313" key="1">
    <source>
        <dbReference type="EMBL" id="EER14461.1"/>
    </source>
</evidence>
<proteinExistence type="predicted"/>
<evidence type="ECO:0000313" key="2">
    <source>
        <dbReference type="Proteomes" id="UP000007800"/>
    </source>
</evidence>
<sequence>MSSFSVEAYGGDKAKEGMAPDRNDPKFSFCVDALVVDSLAYDLILGHDFMSHYDLDIQYSARPIRIVGTYSKEEPSALPWFVEHPVQAANLEDKAKSYCKSQPPSCVVTLTDNDSYDLSCPEYLLAGAGTKVNVVPLTDDELREKGWPVPGSHPVPTPSSSSIPPRSELLAAGVWPPPGYEDTDELQDDPLSDPLRFAVPDFRDTSVQLPDFCGSPSKEQRPVAELCEEFSDLFAVRPGFLRLLCVNEFGPYPIDGEKRCRLCFRKWSL</sequence>
<dbReference type="Proteomes" id="UP000007800">
    <property type="component" value="Unassembled WGS sequence"/>
</dbReference>
<protein>
    <submittedName>
        <fullName evidence="1">Uncharacterized protein</fullName>
    </submittedName>
</protein>
<accession>C5KM42</accession>
<name>C5KM42_PERM5</name>
<gene>
    <name evidence="1" type="ORF">Pmar_PMAR021215</name>
</gene>
<dbReference type="OrthoDB" id="444643at2759"/>
<dbReference type="EMBL" id="GG674250">
    <property type="protein sequence ID" value="EER14461.1"/>
    <property type="molecule type" value="Genomic_DNA"/>
</dbReference>
<dbReference type="OMA" id="HDFMSHY"/>
<dbReference type="RefSeq" id="XP_002782666.1">
    <property type="nucleotide sequence ID" value="XM_002782620.1"/>
</dbReference>
<organism evidence="2">
    <name type="scientific">Perkinsus marinus (strain ATCC 50983 / TXsc)</name>
    <dbReference type="NCBI Taxonomy" id="423536"/>
    <lineage>
        <taxon>Eukaryota</taxon>
        <taxon>Sar</taxon>
        <taxon>Alveolata</taxon>
        <taxon>Perkinsozoa</taxon>
        <taxon>Perkinsea</taxon>
        <taxon>Perkinsida</taxon>
        <taxon>Perkinsidae</taxon>
        <taxon>Perkinsus</taxon>
    </lineage>
</organism>